<keyword evidence="4" id="KW-0833">Ubl conjugation pathway</keyword>
<evidence type="ECO:0000256" key="4">
    <source>
        <dbReference type="ARBA" id="ARBA00022786"/>
    </source>
</evidence>
<dbReference type="WormBase" id="F59E12.6b">
    <property type="protein sequence ID" value="CE33408"/>
    <property type="gene ID" value="WBGene00019122"/>
</dbReference>
<evidence type="ECO:0000259" key="7">
    <source>
        <dbReference type="PROSITE" id="PS50235"/>
    </source>
</evidence>
<dbReference type="ExpressionAtlas" id="Q86MP8">
    <property type="expression patterns" value="baseline"/>
</dbReference>
<name>Q86MP8_CAEEL</name>
<dbReference type="PROSITE" id="PS00973">
    <property type="entry name" value="USP_2"/>
    <property type="match status" value="1"/>
</dbReference>
<dbReference type="SUPFAM" id="SSF54001">
    <property type="entry name" value="Cysteine proteinases"/>
    <property type="match status" value="1"/>
</dbReference>
<dbReference type="Gene3D" id="3.90.70.10">
    <property type="entry name" value="Cysteine proteinases"/>
    <property type="match status" value="2"/>
</dbReference>
<dbReference type="GO" id="GO:0043161">
    <property type="term" value="P:proteasome-mediated ubiquitin-dependent protein catabolic process"/>
    <property type="evidence" value="ECO:0007669"/>
    <property type="project" value="InterPro"/>
</dbReference>
<dbReference type="CDD" id="cd02257">
    <property type="entry name" value="Peptidase_C19"/>
    <property type="match status" value="1"/>
</dbReference>
<evidence type="ECO:0000313" key="9">
    <source>
        <dbReference type="Proteomes" id="UP000001940"/>
    </source>
</evidence>
<gene>
    <name evidence="8" type="ORF">CELE_F59E12.6</name>
    <name evidence="8 10" type="ORF">F59E12.6</name>
</gene>
<dbReference type="MEROPS" id="C19.A31"/>
<dbReference type="AlphaFoldDB" id="Q86MP8"/>
<dbReference type="AGR" id="WB:WBGene00019122"/>
<comment type="catalytic activity">
    <reaction evidence="1">
        <text>Thiol-dependent hydrolysis of ester, thioester, amide, peptide and isopeptide bonds formed by the C-terminal Gly of ubiquitin (a 76-residue protein attached to proteins as an intracellular targeting signal).</text>
        <dbReference type="EC" id="3.4.19.12"/>
    </reaction>
</comment>
<evidence type="ECO:0000256" key="2">
    <source>
        <dbReference type="ARBA" id="ARBA00012759"/>
    </source>
</evidence>
<dbReference type="PROSITE" id="PS50235">
    <property type="entry name" value="USP_3"/>
    <property type="match status" value="1"/>
</dbReference>
<dbReference type="OrthoDB" id="292964at2759"/>
<keyword evidence="5 8" id="KW-0378">Hydrolase</keyword>
<reference evidence="8 9" key="1">
    <citation type="journal article" date="1998" name="Science">
        <title>Genome sequence of the nematode C. elegans: a platform for investigating biology.</title>
        <authorList>
            <consortium name="The C. elegans sequencing consortium"/>
            <person name="Sulson J.E."/>
            <person name="Waterston R."/>
        </authorList>
    </citation>
    <scope>NUCLEOTIDE SEQUENCE [LARGE SCALE GENOMIC DNA]</scope>
    <source>
        <strain evidence="8 9">Bristol N2</strain>
    </source>
</reference>
<evidence type="ECO:0000313" key="10">
    <source>
        <dbReference type="WormBase" id="F59E12.6b"/>
    </source>
</evidence>
<dbReference type="SMR" id="Q86MP8"/>
<dbReference type="PANTHER" id="PTHR43982:SF1">
    <property type="entry name" value="UBIQUITIN CARBOXYL-TERMINAL HYDROLASE 14"/>
    <property type="match status" value="1"/>
</dbReference>
<dbReference type="EMBL" id="BX284602">
    <property type="protein sequence ID" value="CCD64973.1"/>
    <property type="molecule type" value="Genomic_DNA"/>
</dbReference>
<accession>Q86MP8</accession>
<proteinExistence type="predicted"/>
<dbReference type="InterPro" id="IPR028889">
    <property type="entry name" value="USP"/>
</dbReference>
<sequence>MLNVKWNERAVIVSPSVSMSPESDTLAQSESSVGIFNSSSSCWLSCIVQLLIRVPQLESVLLNFTSMEYLNYALQYNKKNLKHAELLYTIVGTFRELKSARSTSRPIEVIALLQVLEKMSASPIIDHQQDVCELFTTISQWLEIAIDDAMDYHVNHENNHSEEERQLYINQKKMFDRIFPSFRHNDSLGVTVNAQVGNFRASVEHFFEHFTSNSVDMVFVQFDRAMEDRTKSNERMEFPKSFQPKFPKVSNQKVSNQSFQKFRTKKFPTQPNANSSCYYKLTGLIVHVGSSAKEGHFYSFVLQNESSRWSKFDDDRVSNVRWEDVAAQSFGTGSSKTASACLLVYAKMDGDYDDMSDDMMVIRRNPQSTPAVSIMEEPVIDDFALDPNFGIGCPPKCDVVGNENDTISTHSLPRFQRFRRRRFLGGFFKKRKLIRKTEAKTIVPWSDAKVQK</sequence>
<dbReference type="UCSC" id="F59E12.6a">
    <property type="organism name" value="c. elegans"/>
</dbReference>
<keyword evidence="3" id="KW-0645">Protease</keyword>
<dbReference type="InterPro" id="IPR001394">
    <property type="entry name" value="Peptidase_C19_UCH"/>
</dbReference>
<dbReference type="HOGENOM" id="CLU_605866_0_0_1"/>
<evidence type="ECO:0000313" key="8">
    <source>
        <dbReference type="EMBL" id="CCD64973.1"/>
    </source>
</evidence>
<evidence type="ECO:0000256" key="5">
    <source>
        <dbReference type="ARBA" id="ARBA00022801"/>
    </source>
</evidence>
<evidence type="ECO:0000256" key="6">
    <source>
        <dbReference type="ARBA" id="ARBA00022807"/>
    </source>
</evidence>
<dbReference type="PANTHER" id="PTHR43982">
    <property type="entry name" value="UBIQUITIN CARBOXYL-TERMINAL HYDROLASE"/>
    <property type="match status" value="1"/>
</dbReference>
<keyword evidence="9" id="KW-1185">Reference proteome</keyword>
<feature type="domain" description="USP" evidence="7">
    <location>
        <begin position="33"/>
        <end position="348"/>
    </location>
</feature>
<keyword evidence="6" id="KW-0788">Thiol protease</keyword>
<dbReference type="EC" id="3.4.19.12" evidence="2"/>
<protein>
    <recommendedName>
        <fullName evidence="2">ubiquitinyl hydrolase 1</fullName>
        <ecNumber evidence="2">3.4.19.12</ecNumber>
    </recommendedName>
</protein>
<dbReference type="GO" id="GO:0004843">
    <property type="term" value="F:cysteine-type deubiquitinase activity"/>
    <property type="evidence" value="ECO:0007669"/>
    <property type="project" value="UniProtKB-EC"/>
</dbReference>
<dbReference type="InterPro" id="IPR038765">
    <property type="entry name" value="Papain-like_cys_pep_sf"/>
</dbReference>
<organism evidence="8 9">
    <name type="scientific">Caenorhabditis elegans</name>
    <dbReference type="NCBI Taxonomy" id="6239"/>
    <lineage>
        <taxon>Eukaryota</taxon>
        <taxon>Metazoa</taxon>
        <taxon>Ecdysozoa</taxon>
        <taxon>Nematoda</taxon>
        <taxon>Chromadorea</taxon>
        <taxon>Rhabditida</taxon>
        <taxon>Rhabditina</taxon>
        <taxon>Rhabditomorpha</taxon>
        <taxon>Rhabditoidea</taxon>
        <taxon>Rhabditidae</taxon>
        <taxon>Peloderinae</taxon>
        <taxon>Caenorhabditis</taxon>
    </lineage>
</organism>
<evidence type="ECO:0000256" key="1">
    <source>
        <dbReference type="ARBA" id="ARBA00000707"/>
    </source>
</evidence>
<dbReference type="Bgee" id="WBGene00019122">
    <property type="expression patterns" value="Expressed in pharyngeal muscle cell (C elegans) and 3 other cell types or tissues"/>
</dbReference>
<dbReference type="InterPro" id="IPR018200">
    <property type="entry name" value="USP_CS"/>
</dbReference>
<dbReference type="Pfam" id="PF00443">
    <property type="entry name" value="UCH"/>
    <property type="match status" value="1"/>
</dbReference>
<dbReference type="InterPro" id="IPR044635">
    <property type="entry name" value="UBP14-like"/>
</dbReference>
<dbReference type="Proteomes" id="UP000001940">
    <property type="component" value="Chromosome II"/>
</dbReference>
<evidence type="ECO:0000256" key="3">
    <source>
        <dbReference type="ARBA" id="ARBA00022670"/>
    </source>
</evidence>
<dbReference type="GO" id="GO:0016579">
    <property type="term" value="P:protein deubiquitination"/>
    <property type="evidence" value="ECO:0007669"/>
    <property type="project" value="InterPro"/>
</dbReference>